<feature type="compositionally biased region" description="Basic and acidic residues" evidence="4">
    <location>
        <begin position="1264"/>
        <end position="1274"/>
    </location>
</feature>
<comment type="caution">
    <text evidence="7">The sequence shown here is derived from an EMBL/GenBank/DDBJ whole genome shotgun (WGS) entry which is preliminary data.</text>
</comment>
<dbReference type="InterPro" id="IPR057860">
    <property type="entry name" value="HEAT_RRP12_N"/>
</dbReference>
<evidence type="ECO:0008006" key="9">
    <source>
        <dbReference type="Google" id="ProtNLM"/>
    </source>
</evidence>
<feature type="compositionally biased region" description="Basic residues" evidence="4">
    <location>
        <begin position="1"/>
        <end position="18"/>
    </location>
</feature>
<feature type="domain" description="RRP12 HEAT" evidence="5">
    <location>
        <begin position="436"/>
        <end position="706"/>
    </location>
</feature>
<keyword evidence="3" id="KW-0539">Nucleus</keyword>
<comment type="subcellular location">
    <subcellularLocation>
        <location evidence="1">Nucleus</location>
    </subcellularLocation>
</comment>
<dbReference type="InterPro" id="IPR012978">
    <property type="entry name" value="HEAT_RRP12"/>
</dbReference>
<feature type="region of interest" description="Disordered" evidence="4">
    <location>
        <begin position="1"/>
        <end position="84"/>
    </location>
</feature>
<dbReference type="EMBL" id="JAPWTK010000416">
    <property type="protein sequence ID" value="KAJ8940667.1"/>
    <property type="molecule type" value="Genomic_DNA"/>
</dbReference>
<evidence type="ECO:0000256" key="3">
    <source>
        <dbReference type="ARBA" id="ARBA00023242"/>
    </source>
</evidence>
<dbReference type="PANTHER" id="PTHR48287:SF1">
    <property type="entry name" value="ARM REPEAT SUPERFAMILY PROTEIN"/>
    <property type="match status" value="1"/>
</dbReference>
<evidence type="ECO:0000313" key="7">
    <source>
        <dbReference type="EMBL" id="KAJ8940667.1"/>
    </source>
</evidence>
<protein>
    <recommendedName>
        <fullName evidence="9">RRP12-like protein</fullName>
    </recommendedName>
</protein>
<feature type="compositionally biased region" description="Acidic residues" evidence="4">
    <location>
        <begin position="1059"/>
        <end position="1069"/>
    </location>
</feature>
<evidence type="ECO:0000256" key="4">
    <source>
        <dbReference type="SAM" id="MobiDB-lite"/>
    </source>
</evidence>
<dbReference type="GO" id="GO:0005634">
    <property type="term" value="C:nucleus"/>
    <property type="evidence" value="ECO:0007669"/>
    <property type="project" value="UniProtKB-SubCell"/>
</dbReference>
<feature type="domain" description="RRP12 N-terminal HEAT" evidence="6">
    <location>
        <begin position="112"/>
        <end position="370"/>
    </location>
</feature>
<feature type="compositionally biased region" description="Polar residues" evidence="4">
    <location>
        <begin position="45"/>
        <end position="54"/>
    </location>
</feature>
<proteinExistence type="inferred from homology"/>
<keyword evidence="8" id="KW-1185">Reference proteome</keyword>
<feature type="region of interest" description="Disordered" evidence="4">
    <location>
        <begin position="1050"/>
        <end position="1278"/>
    </location>
</feature>
<dbReference type="Proteomes" id="UP001162162">
    <property type="component" value="Unassembled WGS sequence"/>
</dbReference>
<dbReference type="InterPro" id="IPR052087">
    <property type="entry name" value="RRP12"/>
</dbReference>
<sequence length="1327" mass="148234">MGKFRSKLKGQTKGKRWPKGQSSSSNPETRKHRNLAKSGFFRENLGSSQLTSSALKKHDAVQSTTKLEPTRMEEDTESSVGTQSSYQTMQSFASEWSDCSNMSFARFLKVFRSDSLLHKEMLAILAAVTEVIKENGGSETPTDYYCTLITTLEQVYNAEEKKEEQITAVLSLLNMGIKTVPEGILRLQYNDVTMKMLHILSDYSNSENNTIIKCIFGILAVLLKTQDLQVWSLESTSQIFNAILNPFCIHSKPKWRKAAQHAVGVILNAKCFEIENVTNYAGEKVAEFCERTLDTCIGGNSGSVQVSSIQAGQTTILHTLGLLKETIRYFSKKHIKKCCETILRLMTLNYPLVTSCGMQVLHALFSSQKAVVPAVLNAQLITALYEYQPASSDAQPTLAWVAVMQQAHVHLADVDISMACLAMPKIFDVLAQLWLSDKREVMTATTHALEILLKDGLSSVCSSRQTVEQHKSKLEKCFHTVQLGLGYQFNTAWHQVLHVISVLFEVAGANCSDMLLDLLKSLAELRDSYKFSYNNELEHAVGAAIRYMGPETVLNIISLKKSNGDLNIDRSWLLPVLKENIKCATLAYFVKGILPLALYCHKRSKQLAEANDGIGSHSSELLYLQLWNLLPCFCNHPTDIKDSFKSVAKVLGMAISDKPELRLAVMASLRRLISCAKENESEEDLQELSRFDKNYLPILFNVYTTKPIGTDEEGQRLAALDTIKVYLSIARPELTQQLFSHAVERLNSSSDEPEDHFIKESILDLIRVLVPYQNRDNVALLYQQCVQSLPEIKNNKEQKKAYRILEEICRSESEGCKAFVKANRKEVQRLLKKALSTAAASSKGARLRCLNYLIKAQPQLDHDSKLIRSVIPEAVMCCKDINERCRATAYEVLNTVGDMLMQHNQINEFVTMVVAGLAGAPQLISCTVLALASLLHNFSGALGLENIKSILENICTLMTSPTREVVASCLSFIKVYCATLPSPMVAASLEQIIKGMTGMREDCKRHFRLKLRDILDRLVRKYGCESLTPYIPATDTVMYKRLRNLRKLHARKKRRKEEEHEEGDSEEEEFSVRAKPKSMEDILADSDSEIEDMETEQPKARSKKQGSAWIEEDPESIIDFTDPSVTSKITGNKVPPGLVKPRSSWPKRRKKDKDRGFKTASDGRLIIKDDDSSDSDTGKKKDKLGLDSDDDTDSGDEGRSTAETLVLTDRKRKRPTSVKSGFSSVSQPPMKYKTGGVGIHRSVGASTSSVKSGHSGHSAVGSEYRSKKASGDVKRKGKVDPYAYLPLQRTALNKRKKKKAAGQFKNIVRAARSGSLKGSKMKRKNNK</sequence>
<feature type="region of interest" description="Disordered" evidence="4">
    <location>
        <begin position="1293"/>
        <end position="1327"/>
    </location>
</feature>
<evidence type="ECO:0000256" key="2">
    <source>
        <dbReference type="ARBA" id="ARBA00007690"/>
    </source>
</evidence>
<evidence type="ECO:0000313" key="8">
    <source>
        <dbReference type="Proteomes" id="UP001162162"/>
    </source>
</evidence>
<feature type="compositionally biased region" description="Polar residues" evidence="4">
    <location>
        <begin position="1217"/>
        <end position="1227"/>
    </location>
</feature>
<comment type="similarity">
    <text evidence="2">Belongs to the RRP12 family.</text>
</comment>
<reference evidence="7" key="1">
    <citation type="journal article" date="2023" name="Insect Mol. Biol.">
        <title>Genome sequencing provides insights into the evolution of gene families encoding plant cell wall-degrading enzymes in longhorned beetles.</title>
        <authorList>
            <person name="Shin N.R."/>
            <person name="Okamura Y."/>
            <person name="Kirsch R."/>
            <person name="Pauchet Y."/>
        </authorList>
    </citation>
    <scope>NUCLEOTIDE SEQUENCE</scope>
    <source>
        <strain evidence="7">AMC_N1</strain>
    </source>
</reference>
<evidence type="ECO:0000259" key="6">
    <source>
        <dbReference type="Pfam" id="PF25772"/>
    </source>
</evidence>
<feature type="compositionally biased region" description="Acidic residues" evidence="4">
    <location>
        <begin position="1082"/>
        <end position="1095"/>
    </location>
</feature>
<organism evidence="7 8">
    <name type="scientific">Aromia moschata</name>
    <dbReference type="NCBI Taxonomy" id="1265417"/>
    <lineage>
        <taxon>Eukaryota</taxon>
        <taxon>Metazoa</taxon>
        <taxon>Ecdysozoa</taxon>
        <taxon>Arthropoda</taxon>
        <taxon>Hexapoda</taxon>
        <taxon>Insecta</taxon>
        <taxon>Pterygota</taxon>
        <taxon>Neoptera</taxon>
        <taxon>Endopterygota</taxon>
        <taxon>Coleoptera</taxon>
        <taxon>Polyphaga</taxon>
        <taxon>Cucujiformia</taxon>
        <taxon>Chrysomeloidea</taxon>
        <taxon>Cerambycidae</taxon>
        <taxon>Cerambycinae</taxon>
        <taxon>Callichromatini</taxon>
        <taxon>Aromia</taxon>
    </lineage>
</organism>
<evidence type="ECO:0000256" key="1">
    <source>
        <dbReference type="ARBA" id="ARBA00004123"/>
    </source>
</evidence>
<dbReference type="Gene3D" id="1.25.10.10">
    <property type="entry name" value="Leucine-rich Repeat Variant"/>
    <property type="match status" value="1"/>
</dbReference>
<dbReference type="Pfam" id="PF25772">
    <property type="entry name" value="HEAT_RRP12_N"/>
    <property type="match status" value="1"/>
</dbReference>
<gene>
    <name evidence="7" type="ORF">NQ318_017716</name>
</gene>
<dbReference type="Pfam" id="PF08161">
    <property type="entry name" value="RRP12_HEAT"/>
    <property type="match status" value="1"/>
</dbReference>
<dbReference type="InterPro" id="IPR011989">
    <property type="entry name" value="ARM-like"/>
</dbReference>
<evidence type="ECO:0000259" key="5">
    <source>
        <dbReference type="Pfam" id="PF08161"/>
    </source>
</evidence>
<accession>A0AAV8XPY4</accession>
<dbReference type="PANTHER" id="PTHR48287">
    <property type="entry name" value="ARM REPEAT SUPERFAMILY PROTEIN"/>
    <property type="match status" value="1"/>
</dbReference>
<name>A0AAV8XPY4_9CUCU</name>
<feature type="compositionally biased region" description="Basic and acidic residues" evidence="4">
    <location>
        <begin position="1165"/>
        <end position="1186"/>
    </location>
</feature>
<dbReference type="InterPro" id="IPR016024">
    <property type="entry name" value="ARM-type_fold"/>
</dbReference>
<dbReference type="SUPFAM" id="SSF48371">
    <property type="entry name" value="ARM repeat"/>
    <property type="match status" value="2"/>
</dbReference>